<dbReference type="EMBL" id="JAYFSI010000021">
    <property type="protein sequence ID" value="MEA5367252.1"/>
    <property type="molecule type" value="Genomic_DNA"/>
</dbReference>
<proteinExistence type="predicted"/>
<dbReference type="SMART" id="SM00530">
    <property type="entry name" value="HTH_XRE"/>
    <property type="match status" value="1"/>
</dbReference>
<dbReference type="Proteomes" id="UP001304298">
    <property type="component" value="Unassembled WGS sequence"/>
</dbReference>
<feature type="domain" description="HTH cro/C1-type" evidence="2">
    <location>
        <begin position="104"/>
        <end position="158"/>
    </location>
</feature>
<reference evidence="3 4" key="1">
    <citation type="submission" date="2023-12" db="EMBL/GenBank/DDBJ databases">
        <title>Amycolatopsis sp. V23-08.</title>
        <authorList>
            <person name="Somphong A."/>
        </authorList>
    </citation>
    <scope>NUCLEOTIDE SEQUENCE [LARGE SCALE GENOMIC DNA]</scope>
    <source>
        <strain evidence="3 4">V23-08</strain>
    </source>
</reference>
<dbReference type="CDD" id="cd00093">
    <property type="entry name" value="HTH_XRE"/>
    <property type="match status" value="1"/>
</dbReference>
<gene>
    <name evidence="3" type="ORF">VA596_47530</name>
</gene>
<comment type="caution">
    <text evidence="3">The sequence shown here is derived from an EMBL/GenBank/DDBJ whole genome shotgun (WGS) entry which is preliminary data.</text>
</comment>
<protein>
    <submittedName>
        <fullName evidence="3">Helix-turn-helix transcriptional regulator</fullName>
    </submittedName>
</protein>
<evidence type="ECO:0000313" key="4">
    <source>
        <dbReference type="Proteomes" id="UP001304298"/>
    </source>
</evidence>
<evidence type="ECO:0000256" key="1">
    <source>
        <dbReference type="SAM" id="MobiDB-lite"/>
    </source>
</evidence>
<feature type="region of interest" description="Disordered" evidence="1">
    <location>
        <begin position="78"/>
        <end position="99"/>
    </location>
</feature>
<keyword evidence="4" id="KW-1185">Reference proteome</keyword>
<dbReference type="InterPro" id="IPR001387">
    <property type="entry name" value="Cro/C1-type_HTH"/>
</dbReference>
<sequence>MVSVEVSTKVFPARPSAVPEIREFLRGCLADSPLPESEDRELGNTILSTLLAAAGPAGMIEISCRKYPGRVEFDVLPSATAHLDPATPEPDPEEPDPAESFAEWMTEALRRTGTTREAAAQRLGVSVKTVNRWIGGQTEPRLRELRRIQDQFGDVPLR</sequence>
<organism evidence="3 4">
    <name type="scientific">Amycolatopsis heterodermiae</name>
    <dbReference type="NCBI Taxonomy" id="3110235"/>
    <lineage>
        <taxon>Bacteria</taxon>
        <taxon>Bacillati</taxon>
        <taxon>Actinomycetota</taxon>
        <taxon>Actinomycetes</taxon>
        <taxon>Pseudonocardiales</taxon>
        <taxon>Pseudonocardiaceae</taxon>
        <taxon>Amycolatopsis</taxon>
    </lineage>
</organism>
<dbReference type="Pfam" id="PF01381">
    <property type="entry name" value="HTH_3"/>
    <property type="match status" value="1"/>
</dbReference>
<dbReference type="SUPFAM" id="SSF47413">
    <property type="entry name" value="lambda repressor-like DNA-binding domains"/>
    <property type="match status" value="1"/>
</dbReference>
<evidence type="ECO:0000259" key="2">
    <source>
        <dbReference type="SMART" id="SM00530"/>
    </source>
</evidence>
<dbReference type="InterPro" id="IPR010982">
    <property type="entry name" value="Lambda_DNA-bd_dom_sf"/>
</dbReference>
<dbReference type="Gene3D" id="1.10.260.40">
    <property type="entry name" value="lambda repressor-like DNA-binding domains"/>
    <property type="match status" value="1"/>
</dbReference>
<name>A0ABU5RLS9_9PSEU</name>
<dbReference type="RefSeq" id="WP_323337108.1">
    <property type="nucleotide sequence ID" value="NZ_JAYFSI010000021.1"/>
</dbReference>
<accession>A0ABU5RLS9</accession>
<evidence type="ECO:0000313" key="3">
    <source>
        <dbReference type="EMBL" id="MEA5367252.1"/>
    </source>
</evidence>